<organism evidence="1 2">
    <name type="scientific">Luteimonas terrae</name>
    <dbReference type="NCBI Taxonomy" id="1530191"/>
    <lineage>
        <taxon>Bacteria</taxon>
        <taxon>Pseudomonadati</taxon>
        <taxon>Pseudomonadota</taxon>
        <taxon>Gammaproteobacteria</taxon>
        <taxon>Lysobacterales</taxon>
        <taxon>Lysobacteraceae</taxon>
        <taxon>Luteimonas</taxon>
    </lineage>
</organism>
<keyword evidence="2" id="KW-1185">Reference proteome</keyword>
<evidence type="ECO:0000313" key="1">
    <source>
        <dbReference type="EMBL" id="TDK33023.1"/>
    </source>
</evidence>
<dbReference type="OrthoDB" id="5958722at2"/>
<dbReference type="EMBL" id="SMTG01000002">
    <property type="protein sequence ID" value="TDK33023.1"/>
    <property type="molecule type" value="Genomic_DNA"/>
</dbReference>
<gene>
    <name evidence="1" type="ORF">E2F49_02945</name>
</gene>
<dbReference type="Proteomes" id="UP000295543">
    <property type="component" value="Unassembled WGS sequence"/>
</dbReference>
<name>A0A4R5UCU8_9GAMM</name>
<accession>A0A4R5UCU8</accession>
<dbReference type="RefSeq" id="WP_133392533.1">
    <property type="nucleotide sequence ID" value="NZ_SMTG01000002.1"/>
</dbReference>
<reference evidence="1 2" key="1">
    <citation type="submission" date="2019-03" db="EMBL/GenBank/DDBJ databases">
        <title>Luteimonas zhaokaii sp.nov., isolated from the rectal contents of Plateau pika in Yushu, Qinghai Province, China.</title>
        <authorList>
            <person name="Zhang G."/>
        </authorList>
    </citation>
    <scope>NUCLEOTIDE SEQUENCE [LARGE SCALE GENOMIC DNA]</scope>
    <source>
        <strain evidence="1 2">THG-MD21</strain>
    </source>
</reference>
<dbReference type="AlphaFoldDB" id="A0A4R5UCU8"/>
<proteinExistence type="predicted"/>
<sequence length="64" mass="7047">MTPLDKSLKREVRIDEAPYVLTIDPTGLKLVPKGKRKGLELRWTDLVSGDAALATALQASLETR</sequence>
<evidence type="ECO:0000313" key="2">
    <source>
        <dbReference type="Proteomes" id="UP000295543"/>
    </source>
</evidence>
<comment type="caution">
    <text evidence="1">The sequence shown here is derived from an EMBL/GenBank/DDBJ whole genome shotgun (WGS) entry which is preliminary data.</text>
</comment>
<protein>
    <submittedName>
        <fullName evidence="1">Uncharacterized protein</fullName>
    </submittedName>
</protein>